<dbReference type="PANTHER" id="PTHR28535:SF1">
    <property type="entry name" value="PROTEIN ZGRF1"/>
    <property type="match status" value="1"/>
</dbReference>
<dbReference type="PANTHER" id="PTHR28535">
    <property type="entry name" value="ZINC FINGER GRF-TYPE CONTAINING 1"/>
    <property type="match status" value="1"/>
</dbReference>
<gene>
    <name evidence="3" type="ORF">P3X46_016856</name>
</gene>
<comment type="caution">
    <text evidence="3">The sequence shown here is derived from an EMBL/GenBank/DDBJ whole genome shotgun (WGS) entry which is preliminary data.</text>
</comment>
<feature type="domain" description="5'-3' DNA helicase ZGRF1-like N-terminal" evidence="2">
    <location>
        <begin position="169"/>
        <end position="247"/>
    </location>
</feature>
<feature type="region of interest" description="Disordered" evidence="1">
    <location>
        <begin position="101"/>
        <end position="130"/>
    </location>
</feature>
<dbReference type="EMBL" id="JARPOI010000009">
    <property type="protein sequence ID" value="KAJ9173749.1"/>
    <property type="molecule type" value="Genomic_DNA"/>
</dbReference>
<evidence type="ECO:0000313" key="4">
    <source>
        <dbReference type="Proteomes" id="UP001174677"/>
    </source>
</evidence>
<reference evidence="3" key="1">
    <citation type="journal article" date="2023" name="Plant Biotechnol. J.">
        <title>Chromosome-level wild Hevea brasiliensis genome provides new tools for genomic-assisted breeding and valuable loci to elevate rubber yield.</title>
        <authorList>
            <person name="Cheng H."/>
            <person name="Song X."/>
            <person name="Hu Y."/>
            <person name="Wu T."/>
            <person name="Yang Q."/>
            <person name="An Z."/>
            <person name="Feng S."/>
            <person name="Deng Z."/>
            <person name="Wu W."/>
            <person name="Zeng X."/>
            <person name="Tu M."/>
            <person name="Wang X."/>
            <person name="Huang H."/>
        </authorList>
    </citation>
    <scope>NUCLEOTIDE SEQUENCE</scope>
    <source>
        <strain evidence="3">MT/VB/25A 57/8</strain>
    </source>
</reference>
<keyword evidence="4" id="KW-1185">Reference proteome</keyword>
<dbReference type="InterPro" id="IPR018838">
    <property type="entry name" value="ZGRF1-like_N"/>
</dbReference>
<accession>A0ABQ9M0F1</accession>
<organism evidence="3 4">
    <name type="scientific">Hevea brasiliensis</name>
    <name type="common">Para rubber tree</name>
    <name type="synonym">Siphonia brasiliensis</name>
    <dbReference type="NCBI Taxonomy" id="3981"/>
    <lineage>
        <taxon>Eukaryota</taxon>
        <taxon>Viridiplantae</taxon>
        <taxon>Streptophyta</taxon>
        <taxon>Embryophyta</taxon>
        <taxon>Tracheophyta</taxon>
        <taxon>Spermatophyta</taxon>
        <taxon>Magnoliopsida</taxon>
        <taxon>eudicotyledons</taxon>
        <taxon>Gunneridae</taxon>
        <taxon>Pentapetalae</taxon>
        <taxon>rosids</taxon>
        <taxon>fabids</taxon>
        <taxon>Malpighiales</taxon>
        <taxon>Euphorbiaceae</taxon>
        <taxon>Crotonoideae</taxon>
        <taxon>Micrandreae</taxon>
        <taxon>Hevea</taxon>
    </lineage>
</organism>
<feature type="domain" description="5'-3' DNA helicase ZGRF1-like N-terminal" evidence="2">
    <location>
        <begin position="283"/>
        <end position="354"/>
    </location>
</feature>
<feature type="domain" description="5'-3' DNA helicase ZGRF1-like N-terminal" evidence="2">
    <location>
        <begin position="7"/>
        <end position="82"/>
    </location>
</feature>
<dbReference type="Pfam" id="PF10382">
    <property type="entry name" value="ZGRF1-like_N"/>
    <property type="match status" value="3"/>
</dbReference>
<dbReference type="Proteomes" id="UP001174677">
    <property type="component" value="Chromosome 9"/>
</dbReference>
<sequence>MENLKKRWTVTYTKHIKQKRKVYQDGFLDLHLSTNKVMLFDECEKLLECRILKGEEVVSAGEALTFNGYFVDVGELEGEVDQKPIPDLKLRGKERKILERPRPSLMHRHKFTSPSISSDDKDTAEKSKARLNNLSPSQKIIREFKKSELQRYGALRSCPESPDTLNAHVTEWQVMYTTQLTQKAKKYHDGFLRLTKSGSLGRQIMLYDASRKLLDSRFLKKDEIIRSHESVVFDAHLVDIGEPEQENQLPMDLNVQGNNISLIGKERVMHEHQNCLDHKSPAKEWHALYTSQITQKAKKYHSGILRLACDAYKMRVTLLNEDKAILSTKLVSLSEEVRRGSTFGLPKYLVEVGDPYTPKGKFQSNACPREDVDSRSIFAVEGSKISNIAPTDKSLRDIHQILSILQKPLAQKSVVVGCTDNNMTASVFSAKEIHISDSEVDCPKDCQLPIISLPKDGPSKNKDNEGSSKFTDIEKYTSLMPSKVISIPSGGQLANDSVTGNSDQREFSGRNKILLDISLLIHLFLER</sequence>
<dbReference type="InterPro" id="IPR052800">
    <property type="entry name" value="DNA_Repair_Helicase_ZGRF1"/>
</dbReference>
<evidence type="ECO:0000313" key="3">
    <source>
        <dbReference type="EMBL" id="KAJ9173749.1"/>
    </source>
</evidence>
<proteinExistence type="predicted"/>
<name>A0ABQ9M0F1_HEVBR</name>
<protein>
    <recommendedName>
        <fullName evidence="2">5'-3' DNA helicase ZGRF1-like N-terminal domain-containing protein</fullName>
    </recommendedName>
</protein>
<feature type="compositionally biased region" description="Basic and acidic residues" evidence="1">
    <location>
        <begin position="118"/>
        <end position="128"/>
    </location>
</feature>
<evidence type="ECO:0000256" key="1">
    <source>
        <dbReference type="SAM" id="MobiDB-lite"/>
    </source>
</evidence>
<evidence type="ECO:0000259" key="2">
    <source>
        <dbReference type="Pfam" id="PF10382"/>
    </source>
</evidence>